<organism evidence="6 7">
    <name type="scientific">Rotaria magnacalcarata</name>
    <dbReference type="NCBI Taxonomy" id="392030"/>
    <lineage>
        <taxon>Eukaryota</taxon>
        <taxon>Metazoa</taxon>
        <taxon>Spiralia</taxon>
        <taxon>Gnathifera</taxon>
        <taxon>Rotifera</taxon>
        <taxon>Eurotatoria</taxon>
        <taxon>Bdelloidea</taxon>
        <taxon>Philodinida</taxon>
        <taxon>Philodinidae</taxon>
        <taxon>Rotaria</taxon>
    </lineage>
</organism>
<dbReference type="Gene3D" id="3.30.70.330">
    <property type="match status" value="3"/>
</dbReference>
<dbReference type="InterPro" id="IPR012677">
    <property type="entry name" value="Nucleotide-bd_a/b_plait_sf"/>
</dbReference>
<dbReference type="Gene3D" id="1.25.40.10">
    <property type="entry name" value="Tetratricopeptide repeat domain"/>
    <property type="match status" value="1"/>
</dbReference>
<feature type="region of interest" description="Disordered" evidence="4">
    <location>
        <begin position="227"/>
        <end position="246"/>
    </location>
</feature>
<protein>
    <recommendedName>
        <fullName evidence="5">RRM domain-containing protein</fullName>
    </recommendedName>
</protein>
<evidence type="ECO:0000256" key="2">
    <source>
        <dbReference type="ARBA" id="ARBA00022884"/>
    </source>
</evidence>
<evidence type="ECO:0000256" key="4">
    <source>
        <dbReference type="SAM" id="MobiDB-lite"/>
    </source>
</evidence>
<comment type="caution">
    <text evidence="6">The sequence shown here is derived from an EMBL/GenBank/DDBJ whole genome shotgun (WGS) entry which is preliminary data.</text>
</comment>
<name>A0A819X3J6_9BILA</name>
<dbReference type="InterPro" id="IPR000504">
    <property type="entry name" value="RRM_dom"/>
</dbReference>
<evidence type="ECO:0000313" key="7">
    <source>
        <dbReference type="Proteomes" id="UP000663842"/>
    </source>
</evidence>
<feature type="compositionally biased region" description="Low complexity" evidence="4">
    <location>
        <begin position="93"/>
        <end position="131"/>
    </location>
</feature>
<sequence length="581" mass="66003">MNGSYGNTSFVVRLRGLPWNTTQTEVQNFLQGCNVRQTNFVTNDQGRATGECFVVLESNEDVDNAKSFHQKNIGSRYIEVFESNADEMTQTTKNNTTATTNNNNNNNNNNNVNSNLNTTNQNSENNSSNTDNWREPVIRLRGLPYNSSKEDVTRFFDGTTRHSSEWCTHLLEQTSRRGFRRFCEHGQCPTSFGIQPHEYGASVRYIEVFKSTYAEARASIMNDTQSMARQRGSGPNQNYGNQRQGNYGGYSGNMGGNSGFNNNMNQFDGPPQDNYNFSGADDAGNNFPMNNQMGSGTGVKRPMTVSFTMKIRGVPFEAGEKEVFEFFSPVVPIRLEQENTPRGKPPIWYAEFGSREEATEALTYHKKYMGTRYIELLPLYDDVNRSKMMATPTPEELDRQLDEFIDKLVEDKDQLPKGELDDAFWKDLEGHPFFLKEMPDDGAELHPATAALQALQWDDDEDTPLDKAKKFKDEGNKYYGYKKYRNAILAYTEGIKQRCSDPTINAVLFCNRATANFYLGNYRSALNDCVFSRKCKSDHLKAFIKGAESCMKLEKYKDAQTWCSGGLSVSFLIIIYFFDLI</sequence>
<evidence type="ECO:0000256" key="3">
    <source>
        <dbReference type="PROSITE-ProRule" id="PRU00176"/>
    </source>
</evidence>
<feature type="region of interest" description="Disordered" evidence="4">
    <location>
        <begin position="93"/>
        <end position="134"/>
    </location>
</feature>
<dbReference type="InterPro" id="IPR050666">
    <property type="entry name" value="ESRP"/>
</dbReference>
<feature type="compositionally biased region" description="Low complexity" evidence="4">
    <location>
        <begin position="236"/>
        <end position="245"/>
    </location>
</feature>
<dbReference type="SUPFAM" id="SSF48452">
    <property type="entry name" value="TPR-like"/>
    <property type="match status" value="1"/>
</dbReference>
<dbReference type="SUPFAM" id="SSF54928">
    <property type="entry name" value="RNA-binding domain, RBD"/>
    <property type="match status" value="2"/>
</dbReference>
<dbReference type="GO" id="GO:0003723">
    <property type="term" value="F:RNA binding"/>
    <property type="evidence" value="ECO:0007669"/>
    <property type="project" value="UniProtKB-UniRule"/>
</dbReference>
<feature type="domain" description="RRM" evidence="5">
    <location>
        <begin position="10"/>
        <end position="85"/>
    </location>
</feature>
<keyword evidence="1" id="KW-0677">Repeat</keyword>
<evidence type="ECO:0000256" key="1">
    <source>
        <dbReference type="ARBA" id="ARBA00022737"/>
    </source>
</evidence>
<dbReference type="AlphaFoldDB" id="A0A819X3J6"/>
<proteinExistence type="predicted"/>
<evidence type="ECO:0000313" key="6">
    <source>
        <dbReference type="EMBL" id="CAF4133331.1"/>
    </source>
</evidence>
<evidence type="ECO:0000259" key="5">
    <source>
        <dbReference type="PROSITE" id="PS50102"/>
    </source>
</evidence>
<dbReference type="PROSITE" id="PS50102">
    <property type="entry name" value="RRM"/>
    <property type="match status" value="1"/>
</dbReference>
<reference evidence="6" key="1">
    <citation type="submission" date="2021-02" db="EMBL/GenBank/DDBJ databases">
        <authorList>
            <person name="Nowell W R."/>
        </authorList>
    </citation>
    <scope>NUCLEOTIDE SEQUENCE</scope>
</reference>
<dbReference type="SMART" id="SM00360">
    <property type="entry name" value="RRM"/>
    <property type="match status" value="2"/>
</dbReference>
<dbReference type="InterPro" id="IPR035979">
    <property type="entry name" value="RBD_domain_sf"/>
</dbReference>
<dbReference type="InterPro" id="IPR011990">
    <property type="entry name" value="TPR-like_helical_dom_sf"/>
</dbReference>
<dbReference type="Proteomes" id="UP000663842">
    <property type="component" value="Unassembled WGS sequence"/>
</dbReference>
<dbReference type="Pfam" id="PF00076">
    <property type="entry name" value="RRM_1"/>
    <property type="match status" value="1"/>
</dbReference>
<gene>
    <name evidence="6" type="ORF">UXM345_LOCUS24125</name>
</gene>
<dbReference type="EMBL" id="CAJOBF010004324">
    <property type="protein sequence ID" value="CAF4133331.1"/>
    <property type="molecule type" value="Genomic_DNA"/>
</dbReference>
<accession>A0A819X3J6</accession>
<dbReference type="PANTHER" id="PTHR13976">
    <property type="entry name" value="HETEROGENEOUS NUCLEAR RIBONUCLEOPROTEIN-RELATED"/>
    <property type="match status" value="1"/>
</dbReference>
<dbReference type="CDD" id="cd12254">
    <property type="entry name" value="RRM_hnRNPH_ESRPs_RBM12_like"/>
    <property type="match status" value="1"/>
</dbReference>
<keyword evidence="2 3" id="KW-0694">RNA-binding</keyword>